<organism evidence="2 3">
    <name type="scientific">Austropuccinia psidii MF-1</name>
    <dbReference type="NCBI Taxonomy" id="1389203"/>
    <lineage>
        <taxon>Eukaryota</taxon>
        <taxon>Fungi</taxon>
        <taxon>Dikarya</taxon>
        <taxon>Basidiomycota</taxon>
        <taxon>Pucciniomycotina</taxon>
        <taxon>Pucciniomycetes</taxon>
        <taxon>Pucciniales</taxon>
        <taxon>Sphaerophragmiaceae</taxon>
        <taxon>Austropuccinia</taxon>
    </lineage>
</organism>
<evidence type="ECO:0000313" key="3">
    <source>
        <dbReference type="Proteomes" id="UP000765509"/>
    </source>
</evidence>
<proteinExistence type="predicted"/>
<dbReference type="Proteomes" id="UP000765509">
    <property type="component" value="Unassembled WGS sequence"/>
</dbReference>
<evidence type="ECO:0000256" key="1">
    <source>
        <dbReference type="SAM" id="MobiDB-lite"/>
    </source>
</evidence>
<feature type="compositionally biased region" description="Basic and acidic residues" evidence="1">
    <location>
        <begin position="73"/>
        <end position="85"/>
    </location>
</feature>
<feature type="compositionally biased region" description="Polar residues" evidence="1">
    <location>
        <begin position="86"/>
        <end position="106"/>
    </location>
</feature>
<gene>
    <name evidence="2" type="ORF">O181_114999</name>
</gene>
<keyword evidence="3" id="KW-1185">Reference proteome</keyword>
<comment type="caution">
    <text evidence="2">The sequence shown here is derived from an EMBL/GenBank/DDBJ whole genome shotgun (WGS) entry which is preliminary data.</text>
</comment>
<name>A0A9Q3PV65_9BASI</name>
<feature type="compositionally biased region" description="Basic and acidic residues" evidence="1">
    <location>
        <begin position="51"/>
        <end position="63"/>
    </location>
</feature>
<protein>
    <submittedName>
        <fullName evidence="2">Uncharacterized protein</fullName>
    </submittedName>
</protein>
<evidence type="ECO:0000313" key="2">
    <source>
        <dbReference type="EMBL" id="MBW0575284.1"/>
    </source>
</evidence>
<reference evidence="2" key="1">
    <citation type="submission" date="2021-03" db="EMBL/GenBank/DDBJ databases">
        <title>Draft genome sequence of rust myrtle Austropuccinia psidii MF-1, a brazilian biotype.</title>
        <authorList>
            <person name="Quecine M.C."/>
            <person name="Pachon D.M.R."/>
            <person name="Bonatelli M.L."/>
            <person name="Correr F.H."/>
            <person name="Franceschini L.M."/>
            <person name="Leite T.F."/>
            <person name="Margarido G.R.A."/>
            <person name="Almeida C.A."/>
            <person name="Ferrarezi J.A."/>
            <person name="Labate C.A."/>
        </authorList>
    </citation>
    <scope>NUCLEOTIDE SEQUENCE</scope>
    <source>
        <strain evidence="2">MF-1</strain>
    </source>
</reference>
<feature type="region of interest" description="Disordered" evidence="1">
    <location>
        <begin position="1"/>
        <end position="106"/>
    </location>
</feature>
<dbReference type="EMBL" id="AVOT02095972">
    <property type="protein sequence ID" value="MBW0575284.1"/>
    <property type="molecule type" value="Genomic_DNA"/>
</dbReference>
<dbReference type="OrthoDB" id="2152029at2759"/>
<feature type="compositionally biased region" description="Basic and acidic residues" evidence="1">
    <location>
        <begin position="11"/>
        <end position="42"/>
    </location>
</feature>
<dbReference type="AlphaFoldDB" id="A0A9Q3PV65"/>
<accession>A0A9Q3PV65</accession>
<sequence>MDSASSSKIPHKPDESKEEIINEETMQGKEDISDVERLHQRMLEMQQEPIEPPKEEGKRKESRFTTANSPMEETTRIPRIFRQERSPSPFSRLMASSTPFTSQRPNTLPKRVNIYAQASSPLQQEIPINITPIVKIRPKDYNLWLDVKEVERFIKRVENIAKIEGAIGWDIARQISFWTKDQDISYHIEVIPGYETGDWEKLKLDTKIR</sequence>